<accession>A0ABW0P8F4</accession>
<reference evidence="2" key="1">
    <citation type="journal article" date="2019" name="Int. J. Syst. Evol. Microbiol.">
        <title>The Global Catalogue of Microorganisms (GCM) 10K type strain sequencing project: providing services to taxonomists for standard genome sequencing and annotation.</title>
        <authorList>
            <consortium name="The Broad Institute Genomics Platform"/>
            <consortium name="The Broad Institute Genome Sequencing Center for Infectious Disease"/>
            <person name="Wu L."/>
            <person name="Ma J."/>
        </authorList>
    </citation>
    <scope>NUCLEOTIDE SEQUENCE [LARGE SCALE GENOMIC DNA]</scope>
    <source>
        <strain evidence="2">CCUG 43117</strain>
    </source>
</reference>
<organism evidence="1 2">
    <name type="scientific">Bosea massiliensis</name>
    <dbReference type="NCBI Taxonomy" id="151419"/>
    <lineage>
        <taxon>Bacteria</taxon>
        <taxon>Pseudomonadati</taxon>
        <taxon>Pseudomonadota</taxon>
        <taxon>Alphaproteobacteria</taxon>
        <taxon>Hyphomicrobiales</taxon>
        <taxon>Boseaceae</taxon>
        <taxon>Bosea</taxon>
    </lineage>
</organism>
<comment type="caution">
    <text evidence="1">The sequence shown here is derived from an EMBL/GenBank/DDBJ whole genome shotgun (WGS) entry which is preliminary data.</text>
</comment>
<proteinExistence type="predicted"/>
<evidence type="ECO:0000313" key="2">
    <source>
        <dbReference type="Proteomes" id="UP001596060"/>
    </source>
</evidence>
<dbReference type="EMBL" id="JBHSLU010000127">
    <property type="protein sequence ID" value="MFC5508895.1"/>
    <property type="molecule type" value="Genomic_DNA"/>
</dbReference>
<dbReference type="RefSeq" id="WP_066724041.1">
    <property type="nucleotide sequence ID" value="NZ_JBHSLU010000127.1"/>
</dbReference>
<evidence type="ECO:0000313" key="1">
    <source>
        <dbReference type="EMBL" id="MFC5508895.1"/>
    </source>
</evidence>
<sequence length="104" mass="11487">MIFYLGEAVLFVALLLTSLQVLRMRRELQRMRAYHAEFQQVFGKTETALSAIQATIRELHASGRDVVEELGQRIDAGRRLAGELKRIGAGLDAPHAAGRKANAA</sequence>
<dbReference type="Proteomes" id="UP001596060">
    <property type="component" value="Unassembled WGS sequence"/>
</dbReference>
<gene>
    <name evidence="1" type="ORF">ACFPN9_27060</name>
</gene>
<name>A0ABW0P8F4_9HYPH</name>
<keyword evidence="2" id="KW-1185">Reference proteome</keyword>
<protein>
    <submittedName>
        <fullName evidence="1">Uncharacterized protein</fullName>
    </submittedName>
</protein>